<dbReference type="PANTHER" id="PTHR13298">
    <property type="entry name" value="CYTOSOLIC REGULATOR PIANISSIMO"/>
    <property type="match status" value="1"/>
</dbReference>
<dbReference type="Pfam" id="PF14664">
    <property type="entry name" value="RICTOR_N"/>
    <property type="match status" value="1"/>
</dbReference>
<accession>A0A8S9YFN1</accession>
<feature type="region of interest" description="Disordered" evidence="2">
    <location>
        <begin position="205"/>
        <end position="225"/>
    </location>
</feature>
<reference evidence="6" key="1">
    <citation type="submission" date="2019-07" db="EMBL/GenBank/DDBJ databases">
        <title>Annotation for the trematode Paragonimus miyazaki's.</title>
        <authorList>
            <person name="Choi Y.-J."/>
        </authorList>
    </citation>
    <scope>NUCLEOTIDE SEQUENCE</scope>
    <source>
        <strain evidence="6">Japan</strain>
    </source>
</reference>
<dbReference type="SMART" id="SM01310">
    <property type="entry name" value="RICTOR_V"/>
    <property type="match status" value="1"/>
</dbReference>
<feature type="compositionally biased region" description="Polar residues" evidence="2">
    <location>
        <begin position="603"/>
        <end position="618"/>
    </location>
</feature>
<comment type="similarity">
    <text evidence="1">Belongs to the RICTOR family.</text>
</comment>
<dbReference type="Pfam" id="PF14666">
    <property type="entry name" value="RICTOR_M"/>
    <property type="match status" value="1"/>
</dbReference>
<comment type="caution">
    <text evidence="6">The sequence shown here is derived from an EMBL/GenBank/DDBJ whole genome shotgun (WGS) entry which is preliminary data.</text>
</comment>
<dbReference type="SUPFAM" id="SSF48371">
    <property type="entry name" value="ARM repeat"/>
    <property type="match status" value="1"/>
</dbReference>
<proteinExistence type="inferred from homology"/>
<feature type="compositionally biased region" description="Acidic residues" evidence="2">
    <location>
        <begin position="1369"/>
        <end position="1379"/>
    </location>
</feature>
<feature type="compositionally biased region" description="Polar residues" evidence="2">
    <location>
        <begin position="1659"/>
        <end position="1668"/>
    </location>
</feature>
<gene>
    <name evidence="6" type="ORF">EG68_05831</name>
</gene>
<organism evidence="6 7">
    <name type="scientific">Paragonimus skrjabini miyazakii</name>
    <dbReference type="NCBI Taxonomy" id="59628"/>
    <lineage>
        <taxon>Eukaryota</taxon>
        <taxon>Metazoa</taxon>
        <taxon>Spiralia</taxon>
        <taxon>Lophotrochozoa</taxon>
        <taxon>Platyhelminthes</taxon>
        <taxon>Trematoda</taxon>
        <taxon>Digenea</taxon>
        <taxon>Plagiorchiida</taxon>
        <taxon>Troglotremata</taxon>
        <taxon>Troglotrematidae</taxon>
        <taxon>Paragonimus</taxon>
    </lineage>
</organism>
<evidence type="ECO:0000256" key="1">
    <source>
        <dbReference type="ARBA" id="ARBA00008878"/>
    </source>
</evidence>
<dbReference type="InterPro" id="IPR028268">
    <property type="entry name" value="Pianissimo_fam"/>
</dbReference>
<dbReference type="Pfam" id="PF14668">
    <property type="entry name" value="RICTOR_V"/>
    <property type="match status" value="1"/>
</dbReference>
<evidence type="ECO:0000256" key="2">
    <source>
        <dbReference type="SAM" id="MobiDB-lite"/>
    </source>
</evidence>
<dbReference type="InterPro" id="IPR016024">
    <property type="entry name" value="ARM-type_fold"/>
</dbReference>
<evidence type="ECO:0000313" key="7">
    <source>
        <dbReference type="Proteomes" id="UP000822476"/>
    </source>
</evidence>
<feature type="compositionally biased region" description="Polar residues" evidence="2">
    <location>
        <begin position="207"/>
        <end position="219"/>
    </location>
</feature>
<dbReference type="GO" id="GO:0038203">
    <property type="term" value="P:TORC2 signaling"/>
    <property type="evidence" value="ECO:0007669"/>
    <property type="project" value="TreeGrafter"/>
</dbReference>
<feature type="region of interest" description="Disordered" evidence="2">
    <location>
        <begin position="1356"/>
        <end position="1400"/>
    </location>
</feature>
<feature type="compositionally biased region" description="Basic and acidic residues" evidence="2">
    <location>
        <begin position="1387"/>
        <end position="1400"/>
    </location>
</feature>
<feature type="region of interest" description="Disordered" evidence="2">
    <location>
        <begin position="603"/>
        <end position="626"/>
    </location>
</feature>
<dbReference type="Proteomes" id="UP000822476">
    <property type="component" value="Unassembled WGS sequence"/>
</dbReference>
<name>A0A8S9YFN1_9TREM</name>
<protein>
    <submittedName>
        <fullName evidence="6">Uncharacterized protein</fullName>
    </submittedName>
</protein>
<keyword evidence="7" id="KW-1185">Reference proteome</keyword>
<feature type="compositionally biased region" description="Polar residues" evidence="2">
    <location>
        <begin position="1356"/>
        <end position="1366"/>
    </location>
</feature>
<dbReference type="EMBL" id="JTDE01021594">
    <property type="protein sequence ID" value="KAF7232725.1"/>
    <property type="molecule type" value="Genomic_DNA"/>
</dbReference>
<sequence>MPKIVSITDHRSFCRIRASPKFSVEFLRIDLRRDTISLFLELLRGICDDYAHSLGRDLSTSTDRPASPSGPSQFHHLTISRLNVLVLLSKKVLVISHAHANLRPIVLNALFNVLRLVIWSCNRSVRCAGLRCLCYYLHTCSDVRLFLESQLDLVVARCLDLSYVPERMTHLSRQPVPSRHLNVQAPNPGMPSRLPALSSANGDCLPRNSSHDLPTNQPRLRTRRSINPRLCTLRSSQSPSSQTDGAVLDSVIATNIRNTGHLPTSPLVSAAGERQLFLRVAYRLVRLAPHLFPSSLIQAVAAPCLRAARFQASGGGTAETKANKRDPKPAVHFAFRFQQPGLAAAAAVGRTDKANPDDTDSMVQDVALRSCLLIITELIILAPEHIQKLASCSWSVCSESAEPSQKPDSSQLPSSLLPSDSIDHVGVQALMSAFAASLHVNTIHSSRIQEAVLLGLLSLMNVAGTIALVPSRRIAKFFVPFTSMLERASQPIPTFDSHPSFTDCAKLCLTTMLRSWSGLFYFLHEGLPCLQTLMYSLAVGTTEMRNQILDFLSGLFPSLPTLHPSIVNLKAAVLGLSEALARCAPCILPVGCTYPISTNNSASIGNQRSHPSFTQLPRSSGVGDSTSTSDECVRSFYVMSSRSAWDIDGGFVAAEGCRIFFKHGSNTGGTIDLMETYTALLLTTLIQAGLYEGLIRAISDPNEGTSVRAGLLFGLLAYKACSLLPHEHPAARRLHHVGLLQPKVCGSQLAVMWLERVHRIMYTHEIQLIDPASLIRAPLHSPFLECLARQRGSTDLGTVDGVTGTSTLSGFQSPETWVDHIAVQSGIISILPTRQSGAISSRSSQGQPVCEVAKDPNGWDWDTLASFGRSLFDLHSMFSWEDKTRMRFLHCLMEFLTPNVELFPDAHPTSSSKIRSASISFAESNILPNDSNAFRFPAKNKDLTHFIRNAKSSSTVANTFLGSLTAETNNFGCCLNLAWLPHTWPHASKAALLAAGLIPHLAVYPTTSEPGQLLTKFLLAIRDALASLQDPVKDAAGAISFPQLSLLFQPKQLSTSCSGLLILAIGRLTCTEVGESRLESVGLYSVFHQLLFSSKLITSGSSTQLVRKHDLGLLKLLLSSLDFTRPGRLGHQLLTATVNGGRKSARIYLVQFIRLLFRLRLPFLASWCVDLIVKLCLDPCPQIACSALHLLEETCWDTVNVQAITRHILTDPNPPPSASPTSNPTSTCLTPFGLRLLDPSTGPVGHRIFARLLSTSQPSTTVIHPLEKNAVKDEPNSALSDSGFLQTPLEWMLDMARRRYNLAYAAEIDNRLNRLFIGHAPGRDQMTTDKHIDDTVSRRFPWFRLNGIACHRESVENSQSLTTARSTEGDVEGESDTSTEVDQNRPSNRESSPHYQRDRANEHSVYYDTLRCLPLPKHLYGCLAEHPAGLDLLIERGDLQTVLDVLNASSSVYLPCSTSSSPDAPSILATKAALWALAHVGSATSGQLWFTRQQLGLVDLFQRFATEATSTGLRATAWLCLNLLACKPCVEQILVRPQKDTSVNRILWAVGRSSTGLTNPVSATPMHEVPNVVSNYENCHANKPIFSVSPLMELRADGIPNGEVREAASSSDALVMSVNDKREQNGSLLARAIGNHNSLSLRTAKRWFPRRLSPRVKHPTTTASDSFESVNSRRNSNKSSELRCASLTSHSDRAVVRGGTKDGLEEFPNWNLSEVRGQLLPNPQHHASGFQEVPAVARTSATWTHRDLLEHRRSIWELHPTGSNPNPIDNRPAHEPSAICFTTVCLPLDVRVLGRSVLHIHPVDEFGSSNDSSSLGSKSLFVPYDVPTTRRSLLSFVHVASSAQSVLMHAREIQQQLDQDSGQFDLSTTTPISKSGCSPSVTTVDIKTPTKHTSVSVPLKDVQICSSTSDTTLTPCVEHNTYNPCVLRYKNDRPPLSNFVSSRTRIWCPNQAATECCLSRSCRLSSLCKLSAVSCTPQETPDDRRTWSSQLFCIVTGLLANVFSTAHEQALYRLVQTAQRSQPERNDVCPSLSDKPLFDACVYTRVARLLATYTFPLEARVKIQSALLGLEIRELFTDARTAVGELEKAVRSHPDLADADQNISYNSAIPLQRSQNFYAPS</sequence>
<dbReference type="InterPro" id="IPR029452">
    <property type="entry name" value="RICTOR_V"/>
</dbReference>
<feature type="compositionally biased region" description="Low complexity" evidence="2">
    <location>
        <begin position="1669"/>
        <end position="1683"/>
    </location>
</feature>
<dbReference type="PANTHER" id="PTHR13298:SF11">
    <property type="entry name" value="RAPAMYCIN-INSENSITIVE COMPANION OF MTOR"/>
    <property type="match status" value="1"/>
</dbReference>
<dbReference type="OrthoDB" id="271111at2759"/>
<dbReference type="SMART" id="SM01308">
    <property type="entry name" value="RICTOR_N"/>
    <property type="match status" value="1"/>
</dbReference>
<evidence type="ECO:0000259" key="3">
    <source>
        <dbReference type="SMART" id="SM01307"/>
    </source>
</evidence>
<feature type="region of interest" description="Disordered" evidence="2">
    <location>
        <begin position="1654"/>
        <end position="1685"/>
    </location>
</feature>
<evidence type="ECO:0000259" key="5">
    <source>
        <dbReference type="SMART" id="SM01310"/>
    </source>
</evidence>
<feature type="domain" description="Rapamycin-insensitive companion of mTOR N-terminal" evidence="4">
    <location>
        <begin position="79"/>
        <end position="725"/>
    </location>
</feature>
<dbReference type="GO" id="GO:0031932">
    <property type="term" value="C:TORC2 complex"/>
    <property type="evidence" value="ECO:0007669"/>
    <property type="project" value="InterPro"/>
</dbReference>
<dbReference type="SMART" id="SM01307">
    <property type="entry name" value="RICTOR_M"/>
    <property type="match status" value="1"/>
</dbReference>
<evidence type="ECO:0000259" key="4">
    <source>
        <dbReference type="SMART" id="SM01308"/>
    </source>
</evidence>
<feature type="domain" description="Rapamycin-insensitive companion of mTOR middle" evidence="3">
    <location>
        <begin position="841"/>
        <end position="1159"/>
    </location>
</feature>
<dbReference type="InterPro" id="IPR028267">
    <property type="entry name" value="Pianissimo_N"/>
</dbReference>
<dbReference type="InterPro" id="IPR029451">
    <property type="entry name" value="RICTOR_M"/>
</dbReference>
<feature type="domain" description="Rapamycin-insensitive companion of mTOR" evidence="5">
    <location>
        <begin position="1467"/>
        <end position="1535"/>
    </location>
</feature>
<evidence type="ECO:0000313" key="6">
    <source>
        <dbReference type="EMBL" id="KAF7232725.1"/>
    </source>
</evidence>